<dbReference type="AlphaFoldDB" id="A0A1I8AI01"/>
<reference evidence="2" key="1">
    <citation type="submission" date="2016-11" db="UniProtKB">
        <authorList>
            <consortium name="WormBaseParasite"/>
        </authorList>
    </citation>
    <scope>IDENTIFICATION</scope>
</reference>
<accession>A0A1I8AI01</accession>
<evidence type="ECO:0000313" key="2">
    <source>
        <dbReference type="WBParaSite" id="L893_g6152.t1"/>
    </source>
</evidence>
<dbReference type="Proteomes" id="UP000095287">
    <property type="component" value="Unplaced"/>
</dbReference>
<organism evidence="1 2">
    <name type="scientific">Steinernema glaseri</name>
    <dbReference type="NCBI Taxonomy" id="37863"/>
    <lineage>
        <taxon>Eukaryota</taxon>
        <taxon>Metazoa</taxon>
        <taxon>Ecdysozoa</taxon>
        <taxon>Nematoda</taxon>
        <taxon>Chromadorea</taxon>
        <taxon>Rhabditida</taxon>
        <taxon>Tylenchina</taxon>
        <taxon>Panagrolaimomorpha</taxon>
        <taxon>Strongyloidoidea</taxon>
        <taxon>Steinernematidae</taxon>
        <taxon>Steinernema</taxon>
    </lineage>
</organism>
<proteinExistence type="predicted"/>
<protein>
    <submittedName>
        <fullName evidence="2">Ovule protein</fullName>
    </submittedName>
</protein>
<evidence type="ECO:0000313" key="1">
    <source>
        <dbReference type="Proteomes" id="UP000095287"/>
    </source>
</evidence>
<keyword evidence="1" id="KW-1185">Reference proteome</keyword>
<dbReference type="WBParaSite" id="L893_g6152.t1">
    <property type="protein sequence ID" value="L893_g6152.t1"/>
    <property type="gene ID" value="L893_g6152"/>
</dbReference>
<sequence length="77" mass="8947">MVMFPGRLDHISNNDTSTTSLRPIVILVRVLHIFNLQGSYLPEFLSCCPQGVLQRTNRNPYYQCDAIRHKAEKIFIR</sequence>
<name>A0A1I8AI01_9BILA</name>